<evidence type="ECO:0000313" key="2">
    <source>
        <dbReference type="EnsemblMetazoa" id="XP_008185867.2"/>
    </source>
</evidence>
<sequence length="634" mass="72398">MNISSQRGHADKAYTKTGFRGWNIATTKFKAHQITSIHISSVNILSEYLKANPIDGILVKEKQLEISRQEEQRIANRTIMKRLIDIIITLTKGGRALRGHNEKNDSFEKGLFLEIVHLLSRYDPVIKNHLENGARNTTYISNRIQNDILNSIENTMLFLIISNVQNKPVSIISDDTTDMGHHEQMSIVVRYFDDDTFNPIERFVGLQRLKLVDSQSIFNELSMVLKSLKIQWRDVVSVCFDGASTMSGCISGVKAKCKEVNSSIMYVHCYAHCLNLILVDACTSRKENRIVFDFFGVVQLTYSFIEGSAIRHAVLERISADINASLKSMKSLSTTRWACRSEAVSALKHNYSAILLVLEEIVDRTKQPDVRAKGRGLLFQLKTFQFILGLEMMDPILQIINKVSKSLQCENVNLSSAMYNINALRSVLIEKRNENTFKTMFDICTSICEKIDIPLPLPTKRKVSTRIDNINSQFQAQSLEEELRVQSFYPMLDIMISGIDERFNQDTINLINAIDGLMKLKICITDINLLSNHFECNKDELVAEINLLQKHETITKQIEGNLGAKMLHIWLQCCTCERSFSKLTLVKSKLRSTMLQERLNALMLITVEQEMAINLNPDDIIDHFKNSTQRRMML</sequence>
<keyword evidence="3" id="KW-1185">Reference proteome</keyword>
<dbReference type="AlphaFoldDB" id="A0A8R2B847"/>
<evidence type="ECO:0000259" key="1">
    <source>
        <dbReference type="Pfam" id="PF14291"/>
    </source>
</evidence>
<name>A0A8R2B847_ACYPI</name>
<protein>
    <recommendedName>
        <fullName evidence="1">DUF4371 domain-containing protein</fullName>
    </recommendedName>
</protein>
<dbReference type="Proteomes" id="UP000007819">
    <property type="component" value="Chromosome A1"/>
</dbReference>
<dbReference type="InterPro" id="IPR025398">
    <property type="entry name" value="DUF4371"/>
</dbReference>
<dbReference type="SUPFAM" id="SSF53098">
    <property type="entry name" value="Ribonuclease H-like"/>
    <property type="match status" value="1"/>
</dbReference>
<dbReference type="Pfam" id="PF14291">
    <property type="entry name" value="DUF4371"/>
    <property type="match status" value="1"/>
</dbReference>
<feature type="domain" description="DUF4371" evidence="1">
    <location>
        <begin position="62"/>
        <end position="251"/>
    </location>
</feature>
<dbReference type="EnsemblMetazoa" id="XM_008187645.2">
    <property type="protein sequence ID" value="XP_008185867.2"/>
    <property type="gene ID" value="LOC103310200"/>
</dbReference>
<dbReference type="PANTHER" id="PTHR45749:SF21">
    <property type="entry name" value="DUF4371 DOMAIN-CONTAINING PROTEIN"/>
    <property type="match status" value="1"/>
</dbReference>
<dbReference type="InterPro" id="IPR012337">
    <property type="entry name" value="RNaseH-like_sf"/>
</dbReference>
<proteinExistence type="predicted"/>
<evidence type="ECO:0000313" key="3">
    <source>
        <dbReference type="Proteomes" id="UP000007819"/>
    </source>
</evidence>
<organism evidence="2 3">
    <name type="scientific">Acyrthosiphon pisum</name>
    <name type="common">Pea aphid</name>
    <dbReference type="NCBI Taxonomy" id="7029"/>
    <lineage>
        <taxon>Eukaryota</taxon>
        <taxon>Metazoa</taxon>
        <taxon>Ecdysozoa</taxon>
        <taxon>Arthropoda</taxon>
        <taxon>Hexapoda</taxon>
        <taxon>Insecta</taxon>
        <taxon>Pterygota</taxon>
        <taxon>Neoptera</taxon>
        <taxon>Paraneoptera</taxon>
        <taxon>Hemiptera</taxon>
        <taxon>Sternorrhyncha</taxon>
        <taxon>Aphidomorpha</taxon>
        <taxon>Aphidoidea</taxon>
        <taxon>Aphididae</taxon>
        <taxon>Macrosiphini</taxon>
        <taxon>Acyrthosiphon</taxon>
    </lineage>
</organism>
<dbReference type="RefSeq" id="XP_008185867.2">
    <property type="nucleotide sequence ID" value="XM_008187645.2"/>
</dbReference>
<reference evidence="3" key="1">
    <citation type="submission" date="2010-06" db="EMBL/GenBank/DDBJ databases">
        <authorList>
            <person name="Jiang H."/>
            <person name="Abraham K."/>
            <person name="Ali S."/>
            <person name="Alsbrooks S.L."/>
            <person name="Anim B.N."/>
            <person name="Anosike U.S."/>
            <person name="Attaway T."/>
            <person name="Bandaranaike D.P."/>
            <person name="Battles P.K."/>
            <person name="Bell S.N."/>
            <person name="Bell A.V."/>
            <person name="Beltran B."/>
            <person name="Bickham C."/>
            <person name="Bustamante Y."/>
            <person name="Caleb T."/>
            <person name="Canada A."/>
            <person name="Cardenas V."/>
            <person name="Carter K."/>
            <person name="Chacko J."/>
            <person name="Chandrabose M.N."/>
            <person name="Chavez D."/>
            <person name="Chavez A."/>
            <person name="Chen L."/>
            <person name="Chu H.-S."/>
            <person name="Claassen K.J."/>
            <person name="Cockrell R."/>
            <person name="Collins M."/>
            <person name="Cooper J.A."/>
            <person name="Cree A."/>
            <person name="Curry S.M."/>
            <person name="Da Y."/>
            <person name="Dao M.D."/>
            <person name="Das B."/>
            <person name="Davila M.-L."/>
            <person name="Davy-Carroll L."/>
            <person name="Denson S."/>
            <person name="Dinh H."/>
            <person name="Ebong V.E."/>
            <person name="Edwards J.R."/>
            <person name="Egan A."/>
            <person name="El-Daye J."/>
            <person name="Escobedo L."/>
            <person name="Fernandez S."/>
            <person name="Fernando P.R."/>
            <person name="Flagg N."/>
            <person name="Forbes L.D."/>
            <person name="Fowler R.G."/>
            <person name="Fu Q."/>
            <person name="Gabisi R.A."/>
            <person name="Ganer J."/>
            <person name="Garbino Pronczuk A."/>
            <person name="Garcia R.M."/>
            <person name="Garner T."/>
            <person name="Garrett T.E."/>
            <person name="Gonzalez D.A."/>
            <person name="Hamid H."/>
            <person name="Hawkins E.S."/>
            <person name="Hirani K."/>
            <person name="Hogues M.E."/>
            <person name="Hollins B."/>
            <person name="Hsiao C.-H."/>
            <person name="Jabil R."/>
            <person name="James M.L."/>
            <person name="Jhangiani S.N."/>
            <person name="Johnson B."/>
            <person name="Johnson Q."/>
            <person name="Joshi V."/>
            <person name="Kalu J.B."/>
            <person name="Kam C."/>
            <person name="Kashfia A."/>
            <person name="Keebler J."/>
            <person name="Kisamo H."/>
            <person name="Kovar C.L."/>
            <person name="Lago L.A."/>
            <person name="Lai C.-Y."/>
            <person name="Laidlaw J."/>
            <person name="Lara F."/>
            <person name="Le T.-K."/>
            <person name="Lee S.L."/>
            <person name="Legall F.H."/>
            <person name="Lemon S.J."/>
            <person name="Lewis L.R."/>
            <person name="Li B."/>
            <person name="Liu Y."/>
            <person name="Liu Y.-S."/>
            <person name="Lopez J."/>
            <person name="Lozado R.J."/>
            <person name="Lu J."/>
            <person name="Madu R.C."/>
            <person name="Maheshwari M."/>
            <person name="Maheshwari R."/>
            <person name="Malloy K."/>
            <person name="Martinez E."/>
            <person name="Mathew T."/>
            <person name="Mercado I.C."/>
            <person name="Mercado C."/>
            <person name="Meyer B."/>
            <person name="Montgomery K."/>
            <person name="Morgan M.B."/>
            <person name="Munidasa M."/>
            <person name="Nazareth L.V."/>
            <person name="Nelson J."/>
            <person name="Ng B.M."/>
            <person name="Nguyen N.B."/>
            <person name="Nguyen P.Q."/>
            <person name="Nguyen T."/>
            <person name="Obregon M."/>
            <person name="Okwuonu G.O."/>
            <person name="Onwere C.G."/>
            <person name="Orozco G."/>
            <person name="Parra A."/>
            <person name="Patel S."/>
            <person name="Patil S."/>
            <person name="Perez A."/>
            <person name="Perez Y."/>
            <person name="Pham C."/>
            <person name="Primus E.L."/>
            <person name="Pu L.-L."/>
            <person name="Puazo M."/>
            <person name="Qin X."/>
            <person name="Quiroz J.B."/>
            <person name="Reese J."/>
            <person name="Richards S."/>
            <person name="Rives C.M."/>
            <person name="Robberts R."/>
            <person name="Ruiz S.J."/>
            <person name="Ruiz M.J."/>
            <person name="Santibanez J."/>
            <person name="Schneider B.W."/>
            <person name="Sisson I."/>
            <person name="Smith M."/>
            <person name="Sodergren E."/>
            <person name="Song X.-Z."/>
            <person name="Song B.B."/>
            <person name="Summersgill H."/>
            <person name="Thelus R."/>
            <person name="Thornton R.D."/>
            <person name="Trejos Z.Y."/>
            <person name="Usmani K."/>
            <person name="Vattathil S."/>
            <person name="Villasana D."/>
            <person name="Walker D.L."/>
            <person name="Wang S."/>
            <person name="Wang K."/>
            <person name="White C.S."/>
            <person name="Williams A.C."/>
            <person name="Williamson J."/>
            <person name="Wilson K."/>
            <person name="Woghiren I.O."/>
            <person name="Woodworth J.R."/>
            <person name="Worley K.C."/>
            <person name="Wright R.A."/>
            <person name="Wu W."/>
            <person name="Young L."/>
            <person name="Zhang L."/>
            <person name="Zhang J."/>
            <person name="Zhu Y."/>
            <person name="Muzny D.M."/>
            <person name="Weinstock G."/>
            <person name="Gibbs R.A."/>
        </authorList>
    </citation>
    <scope>NUCLEOTIDE SEQUENCE [LARGE SCALE GENOMIC DNA]</scope>
    <source>
        <strain evidence="3">LSR1</strain>
    </source>
</reference>
<reference evidence="2" key="2">
    <citation type="submission" date="2022-06" db="UniProtKB">
        <authorList>
            <consortium name="EnsemblMetazoa"/>
        </authorList>
    </citation>
    <scope>IDENTIFICATION</scope>
</reference>
<accession>A0A8R2B847</accession>
<dbReference type="PANTHER" id="PTHR45749">
    <property type="match status" value="1"/>
</dbReference>
<dbReference type="KEGG" id="api:103310200"/>
<dbReference type="OrthoDB" id="6615815at2759"/>
<dbReference type="GeneID" id="103310200"/>